<keyword evidence="5" id="KW-0732">Signal</keyword>
<evidence type="ECO:0000313" key="7">
    <source>
        <dbReference type="EMBL" id="CAE0363611.1"/>
    </source>
</evidence>
<dbReference type="InterPro" id="IPR036735">
    <property type="entry name" value="NGN_dom_sf"/>
</dbReference>
<gene>
    <name evidence="7" type="ORF">ALAG00032_LOCUS4352</name>
</gene>
<dbReference type="PANTHER" id="PTHR30265">
    <property type="entry name" value="RHO-INTERACTING TRANSCRIPTION TERMINATION FACTOR NUSG"/>
    <property type="match status" value="1"/>
</dbReference>
<keyword evidence="2" id="KW-0805">Transcription regulation</keyword>
<dbReference type="InterPro" id="IPR003034">
    <property type="entry name" value="SAP_dom"/>
</dbReference>
<feature type="compositionally biased region" description="Basic and acidic residues" evidence="4">
    <location>
        <begin position="315"/>
        <end position="325"/>
    </location>
</feature>
<feature type="compositionally biased region" description="Basic and acidic residues" evidence="4">
    <location>
        <begin position="271"/>
        <end position="292"/>
    </location>
</feature>
<dbReference type="InterPro" id="IPR043425">
    <property type="entry name" value="NusG-like"/>
</dbReference>
<dbReference type="InterPro" id="IPR014722">
    <property type="entry name" value="Rib_uL2_dom2"/>
</dbReference>
<keyword evidence="1" id="KW-0889">Transcription antitermination</keyword>
<dbReference type="PANTHER" id="PTHR30265:SF4">
    <property type="entry name" value="KOW MOTIF FAMILY PROTEIN, EXPRESSED"/>
    <property type="match status" value="1"/>
</dbReference>
<accession>A0A7S3JV18</accession>
<dbReference type="Pfam" id="PF02037">
    <property type="entry name" value="SAP"/>
    <property type="match status" value="1"/>
</dbReference>
<sequence>MCSFVLCCVLFLIRTSALVFPFGNNVKSLRQSFVHATRSEDERSSTKRRSKKKKEESAWKPAWRSENARWYILQVYTGQEESVASMLRQALRDRPDVATRVEELVVPIEKVAGVRGKKVTAKSKIVYPGYIFVRIKMNKEIWELFSKAPKVMNFIGIDPGRRNGIGEVMPGYRGDVVPLPLLDEEAEHMLSVVARTHDQIETIAATYAIGDAVAIVAGPHAGERGLIRTVKHGELIVALIGAPTTFNIAIDPQHMRKLTPEETKIALQEKEEATKSVMQRKQDDDFQQDKEIVYGSASQEAQLRARREKKRNKKLATESHQDPRNKIVQQRPSRWEARASGTSTKDEDLLLSLLSDDDESFASVQDQGDEDLSFLDELLDDDTMSSSPPMSESMISSSMMINEKQGNDELLEEEDIEQGTKHPDIFNDNSLFTDDDFANENDDFDQVLMELEKDFEPETAIRSRSKLDNDDIHFLKEDDEDEEFLKNFLSDVDDPLVDSEDDDDEFLRMLGLGDDDDNLASSATQTDIRDDLFADIIIDNDENEDLSSPSLPPSPEAAEGNSLSSMTVPQLKELLKSRGLKVSGRKADLIARLEDAAKER</sequence>
<evidence type="ECO:0000256" key="4">
    <source>
        <dbReference type="SAM" id="MobiDB-lite"/>
    </source>
</evidence>
<feature type="chain" id="PRO_5031177007" description="SAP domain-containing protein" evidence="5">
    <location>
        <begin position="18"/>
        <end position="600"/>
    </location>
</feature>
<evidence type="ECO:0000256" key="2">
    <source>
        <dbReference type="ARBA" id="ARBA00023015"/>
    </source>
</evidence>
<dbReference type="InterPro" id="IPR036361">
    <property type="entry name" value="SAP_dom_sf"/>
</dbReference>
<feature type="region of interest" description="Disordered" evidence="4">
    <location>
        <begin position="539"/>
        <end position="565"/>
    </location>
</feature>
<feature type="region of interest" description="Disordered" evidence="4">
    <location>
        <begin position="271"/>
        <end position="342"/>
    </location>
</feature>
<dbReference type="Gene3D" id="2.30.30.30">
    <property type="match status" value="1"/>
</dbReference>
<organism evidence="7">
    <name type="scientific">Aureoumbra lagunensis</name>
    <dbReference type="NCBI Taxonomy" id="44058"/>
    <lineage>
        <taxon>Eukaryota</taxon>
        <taxon>Sar</taxon>
        <taxon>Stramenopiles</taxon>
        <taxon>Ochrophyta</taxon>
        <taxon>Pelagophyceae</taxon>
        <taxon>Pelagomonadales</taxon>
        <taxon>Aureoumbra</taxon>
    </lineage>
</organism>
<dbReference type="GO" id="GO:0006354">
    <property type="term" value="P:DNA-templated transcription elongation"/>
    <property type="evidence" value="ECO:0007669"/>
    <property type="project" value="InterPro"/>
</dbReference>
<name>A0A7S3JV18_9STRA</name>
<feature type="domain" description="SAP" evidence="6">
    <location>
        <begin position="563"/>
        <end position="597"/>
    </location>
</feature>
<keyword evidence="3" id="KW-0804">Transcription</keyword>
<feature type="compositionally biased region" description="Basic residues" evidence="4">
    <location>
        <begin position="304"/>
        <end position="314"/>
    </location>
</feature>
<dbReference type="SMART" id="SM00738">
    <property type="entry name" value="NGN"/>
    <property type="match status" value="1"/>
</dbReference>
<dbReference type="AlphaFoldDB" id="A0A7S3JV18"/>
<evidence type="ECO:0000259" key="6">
    <source>
        <dbReference type="PROSITE" id="PS50800"/>
    </source>
</evidence>
<evidence type="ECO:0000256" key="3">
    <source>
        <dbReference type="ARBA" id="ARBA00023163"/>
    </source>
</evidence>
<proteinExistence type="predicted"/>
<dbReference type="InterPro" id="IPR047050">
    <property type="entry name" value="NGN"/>
</dbReference>
<dbReference type="CDD" id="cd09891">
    <property type="entry name" value="NGN_Bact_1"/>
    <property type="match status" value="1"/>
</dbReference>
<dbReference type="SMART" id="SM00513">
    <property type="entry name" value="SAP"/>
    <property type="match status" value="1"/>
</dbReference>
<dbReference type="PROSITE" id="PS50800">
    <property type="entry name" value="SAP"/>
    <property type="match status" value="1"/>
</dbReference>
<evidence type="ECO:0000256" key="1">
    <source>
        <dbReference type="ARBA" id="ARBA00022814"/>
    </source>
</evidence>
<dbReference type="InterPro" id="IPR006645">
    <property type="entry name" value="NGN-like_dom"/>
</dbReference>
<dbReference type="SUPFAM" id="SSF82679">
    <property type="entry name" value="N-utilization substance G protein NusG, N-terminal domain"/>
    <property type="match status" value="1"/>
</dbReference>
<dbReference type="Gene3D" id="1.10.720.30">
    <property type="entry name" value="SAP domain"/>
    <property type="match status" value="1"/>
</dbReference>
<dbReference type="GO" id="GO:0031564">
    <property type="term" value="P:transcription antitermination"/>
    <property type="evidence" value="ECO:0007669"/>
    <property type="project" value="UniProtKB-KW"/>
</dbReference>
<evidence type="ECO:0000256" key="5">
    <source>
        <dbReference type="SAM" id="SignalP"/>
    </source>
</evidence>
<dbReference type="EMBL" id="HBIJ01006207">
    <property type="protein sequence ID" value="CAE0363611.1"/>
    <property type="molecule type" value="Transcribed_RNA"/>
</dbReference>
<dbReference type="Gene3D" id="3.30.70.940">
    <property type="entry name" value="NusG, N-terminal domain"/>
    <property type="match status" value="1"/>
</dbReference>
<feature type="signal peptide" evidence="5">
    <location>
        <begin position="1"/>
        <end position="17"/>
    </location>
</feature>
<protein>
    <recommendedName>
        <fullName evidence="6">SAP domain-containing protein</fullName>
    </recommendedName>
</protein>
<dbReference type="Pfam" id="PF02357">
    <property type="entry name" value="NusG"/>
    <property type="match status" value="1"/>
</dbReference>
<dbReference type="SUPFAM" id="SSF68906">
    <property type="entry name" value="SAP domain"/>
    <property type="match status" value="1"/>
</dbReference>
<reference evidence="7" key="1">
    <citation type="submission" date="2021-01" db="EMBL/GenBank/DDBJ databases">
        <authorList>
            <person name="Corre E."/>
            <person name="Pelletier E."/>
            <person name="Niang G."/>
            <person name="Scheremetjew M."/>
            <person name="Finn R."/>
            <person name="Kale V."/>
            <person name="Holt S."/>
            <person name="Cochrane G."/>
            <person name="Meng A."/>
            <person name="Brown T."/>
            <person name="Cohen L."/>
        </authorList>
    </citation>
    <scope>NUCLEOTIDE SEQUENCE</scope>
    <source>
        <strain evidence="7">CCMP1510</strain>
    </source>
</reference>